<dbReference type="VEuPathDB" id="CryptoDB:Vbra_17030"/>
<proteinExistence type="inferred from homology"/>
<evidence type="ECO:0000256" key="5">
    <source>
        <dbReference type="ARBA" id="ARBA00022846"/>
    </source>
</evidence>
<dbReference type="InterPro" id="IPR056292">
    <property type="entry name" value="DRC7_C"/>
</dbReference>
<keyword evidence="7" id="KW-0969">Cilium</keyword>
<dbReference type="OMA" id="CRDDYIT"/>
<dbReference type="PhylomeDB" id="A0A0G4G4P5"/>
<evidence type="ECO:0000259" key="11">
    <source>
        <dbReference type="Pfam" id="PF24667"/>
    </source>
</evidence>
<feature type="region of interest" description="Disordered" evidence="10">
    <location>
        <begin position="725"/>
        <end position="764"/>
    </location>
</feature>
<dbReference type="EMBL" id="CDMY01000562">
    <property type="protein sequence ID" value="CEM23237.1"/>
    <property type="molecule type" value="Genomic_DNA"/>
</dbReference>
<feature type="domain" description="Dynein regulatory complex subunit 7 C-terminal" evidence="12">
    <location>
        <begin position="818"/>
        <end position="933"/>
    </location>
</feature>
<keyword evidence="9" id="KW-0966">Cell projection</keyword>
<feature type="compositionally biased region" description="Acidic residues" evidence="10">
    <location>
        <begin position="272"/>
        <end position="282"/>
    </location>
</feature>
<evidence type="ECO:0000256" key="7">
    <source>
        <dbReference type="ARBA" id="ARBA00023069"/>
    </source>
</evidence>
<feature type="region of interest" description="Disordered" evidence="10">
    <location>
        <begin position="202"/>
        <end position="285"/>
    </location>
</feature>
<name>A0A0G4G4P5_VITBC</name>
<evidence type="ECO:0000256" key="3">
    <source>
        <dbReference type="ARBA" id="ARBA00010738"/>
    </source>
</evidence>
<feature type="domain" description="Dynein regulatory complex subunit 7 MORN" evidence="11">
    <location>
        <begin position="456"/>
        <end position="655"/>
    </location>
</feature>
<feature type="region of interest" description="Disordered" evidence="10">
    <location>
        <begin position="861"/>
        <end position="883"/>
    </location>
</feature>
<evidence type="ECO:0008006" key="15">
    <source>
        <dbReference type="Google" id="ProtNLM"/>
    </source>
</evidence>
<evidence type="ECO:0000256" key="9">
    <source>
        <dbReference type="ARBA" id="ARBA00023273"/>
    </source>
</evidence>
<protein>
    <recommendedName>
        <fullName evidence="15">Dynein regulatory complex subunit 7</fullName>
    </recommendedName>
</protein>
<feature type="compositionally biased region" description="Low complexity" evidence="10">
    <location>
        <begin position="725"/>
        <end position="761"/>
    </location>
</feature>
<feature type="region of interest" description="Disordered" evidence="10">
    <location>
        <begin position="935"/>
        <end position="954"/>
    </location>
</feature>
<keyword evidence="5" id="KW-0282">Flagellum</keyword>
<evidence type="ECO:0000256" key="10">
    <source>
        <dbReference type="SAM" id="MobiDB-lite"/>
    </source>
</evidence>
<evidence type="ECO:0000313" key="14">
    <source>
        <dbReference type="Proteomes" id="UP000041254"/>
    </source>
</evidence>
<feature type="compositionally biased region" description="Acidic residues" evidence="10">
    <location>
        <begin position="373"/>
        <end position="385"/>
    </location>
</feature>
<dbReference type="InterPro" id="IPR056291">
    <property type="entry name" value="MORN_DRC7"/>
</dbReference>
<dbReference type="AlphaFoldDB" id="A0A0G4G4P5"/>
<evidence type="ECO:0000256" key="8">
    <source>
        <dbReference type="ARBA" id="ARBA00023212"/>
    </source>
</evidence>
<accession>A0A0G4G4P5</accession>
<evidence type="ECO:0000256" key="6">
    <source>
        <dbReference type="ARBA" id="ARBA00023054"/>
    </source>
</evidence>
<comment type="similarity">
    <text evidence="3">Belongs to the DRC7 family.</text>
</comment>
<gene>
    <name evidence="13" type="ORF">Vbra_17030</name>
</gene>
<sequence length="954" mass="108291">METKEKIVRSRRFASENLNCKREYRESSLKEKTLMEQVQKFEVQFRTLYGPRFLFLAPPNEFGINKFLPTTVRPTKLSYRELYDYRSCAAFLSDLLGYEHLNPPDEHPPVIPAPATVLRWQTGDCFDFSIVLASLLIGVGYDAYCVSGTAPRTITLRDEATFQCPEFDETTGETIHYVPLTASSPTISTGAKLWAETAVPSCMSDRKDGGGEGADDGVSVAPSLAAPKEGEKDPTDVVIKPKEAPKSQFIEKMQREKDTKEAEEKRIAQQSDSEDEPEEDKDPMEGKRLHAWVLLRRGPRDVSDDLYIEPTTGRLYSPQACPYHSIDLIWNHKNLWVNLQRGPMNQLSLELFDSRCYEYVMPDIRVQDRDADKDNDDANENEDEAIAPPMPAMTPKSPHTPALSAPVAKPSLEAAAGGEQTHHPAVQTLDLPPSWSEPIEISREKFQQRLYSNETTKFYEKLKIERYTAYSQADGLVTRVSVYKDTHRTVPLTIRESFSHRRDKLVQRVRIPREHKLIEIFAPGRPGALKRFEQVEARRREMTFYNSRLDGLIKHVELIGEKIFEYFEEREDRMTYHSITLDPGLKNAKDFLEVETGELPIRKMTQKFARKPDVLAEQDVQKLVFYLSQGKVCVYFHTDPGRVVTPSLMFQKVDSVMKLDEDYLRFKKGPPIPLPAPQQIQKLLHLQKDCLLTWKATALSNAYSQHATRRQEELKISSLRYAAHHQQMQHKAATTTAAGAEPGAASPVAAPGAAPSGPAEPIDFFGPNGILEKSVYDLAREQAQEESLGEGTEEEKQAEEAKKVDTLAPYLLEFPGKTIDAMTAEMIAKKCKNDFRKRLLDRAAIIQRRLEEEHDQLRKRRAALQRRAEGPSPGAGPGAVDKDEKGFEQYQSEAMFRIQILEQRLARHEMQAIKKFAELEKFLAEDPRLAAMWQKADAGRTESPTKLLATGRRN</sequence>
<dbReference type="OrthoDB" id="10262874at2759"/>
<dbReference type="GO" id="GO:0031514">
    <property type="term" value="C:motile cilium"/>
    <property type="evidence" value="ECO:0007669"/>
    <property type="project" value="UniProtKB-SubCell"/>
</dbReference>
<dbReference type="GO" id="GO:0048870">
    <property type="term" value="P:cell motility"/>
    <property type="evidence" value="ECO:0007669"/>
    <property type="project" value="TreeGrafter"/>
</dbReference>
<dbReference type="PANTHER" id="PTHR35249:SF2">
    <property type="entry name" value="DYNEIN REGULATORY COMPLEX SUBUNIT 7"/>
    <property type="match status" value="1"/>
</dbReference>
<dbReference type="SUPFAM" id="SSF54001">
    <property type="entry name" value="Cysteine proteinases"/>
    <property type="match status" value="1"/>
</dbReference>
<keyword evidence="14" id="KW-1185">Reference proteome</keyword>
<dbReference type="InterPro" id="IPR038765">
    <property type="entry name" value="Papain-like_cys_pep_sf"/>
</dbReference>
<feature type="region of interest" description="Disordered" evidence="10">
    <location>
        <begin position="367"/>
        <end position="405"/>
    </location>
</feature>
<dbReference type="InParanoid" id="A0A0G4G4P5"/>
<feature type="compositionally biased region" description="Basic and acidic residues" evidence="10">
    <location>
        <begin position="252"/>
        <end position="267"/>
    </location>
</feature>
<dbReference type="Proteomes" id="UP000041254">
    <property type="component" value="Unassembled WGS sequence"/>
</dbReference>
<comment type="subcellular location">
    <subcellularLocation>
        <location evidence="1">Cell projection</location>
        <location evidence="1">Cilium</location>
        <location evidence="1">Flagellum</location>
    </subcellularLocation>
    <subcellularLocation>
        <location evidence="2">Cytoplasm</location>
        <location evidence="2">Cytoskeleton</location>
        <location evidence="2">Cilium axoneme</location>
    </subcellularLocation>
</comment>
<dbReference type="InterPro" id="IPR033551">
    <property type="entry name" value="DRC7/lobo"/>
</dbReference>
<feature type="compositionally biased region" description="Basic and acidic residues" evidence="10">
    <location>
        <begin position="228"/>
        <end position="245"/>
    </location>
</feature>
<keyword evidence="6" id="KW-0175">Coiled coil</keyword>
<reference evidence="13 14" key="1">
    <citation type="submission" date="2014-11" db="EMBL/GenBank/DDBJ databases">
        <authorList>
            <person name="Zhu J."/>
            <person name="Qi W."/>
            <person name="Song R."/>
        </authorList>
    </citation>
    <scope>NUCLEOTIDE SEQUENCE [LARGE SCALE GENOMIC DNA]</scope>
</reference>
<keyword evidence="4" id="KW-0963">Cytoplasm</keyword>
<evidence type="ECO:0000259" key="12">
    <source>
        <dbReference type="Pfam" id="PF24671"/>
    </source>
</evidence>
<evidence type="ECO:0000256" key="2">
    <source>
        <dbReference type="ARBA" id="ARBA00004430"/>
    </source>
</evidence>
<dbReference type="STRING" id="1169540.A0A0G4G4P5"/>
<evidence type="ECO:0000256" key="4">
    <source>
        <dbReference type="ARBA" id="ARBA00022490"/>
    </source>
</evidence>
<dbReference type="Pfam" id="PF24667">
    <property type="entry name" value="MORN_DRC7"/>
    <property type="match status" value="1"/>
</dbReference>
<evidence type="ECO:0000313" key="13">
    <source>
        <dbReference type="EMBL" id="CEM23237.1"/>
    </source>
</evidence>
<dbReference type="GO" id="GO:0005930">
    <property type="term" value="C:axoneme"/>
    <property type="evidence" value="ECO:0007669"/>
    <property type="project" value="UniProtKB-SubCell"/>
</dbReference>
<dbReference type="PANTHER" id="PTHR35249">
    <property type="entry name" value="DYNEIN REGULATORY COMPLEX SUBUNIT 7"/>
    <property type="match status" value="1"/>
</dbReference>
<feature type="region of interest" description="Disordered" evidence="10">
    <location>
        <begin position="781"/>
        <end position="801"/>
    </location>
</feature>
<evidence type="ECO:0000256" key="1">
    <source>
        <dbReference type="ARBA" id="ARBA00004230"/>
    </source>
</evidence>
<dbReference type="Pfam" id="PF24671">
    <property type="entry name" value="DRC7_C"/>
    <property type="match status" value="1"/>
</dbReference>
<organism evidence="13 14">
    <name type="scientific">Vitrella brassicaformis (strain CCMP3155)</name>
    <dbReference type="NCBI Taxonomy" id="1169540"/>
    <lineage>
        <taxon>Eukaryota</taxon>
        <taxon>Sar</taxon>
        <taxon>Alveolata</taxon>
        <taxon>Colpodellida</taxon>
        <taxon>Vitrellaceae</taxon>
        <taxon>Vitrella</taxon>
    </lineage>
</organism>
<keyword evidence="8" id="KW-0206">Cytoskeleton</keyword>